<feature type="domain" description="FHA" evidence="6">
    <location>
        <begin position="53"/>
        <end position="105"/>
    </location>
</feature>
<gene>
    <name evidence="8" type="ORF">DICPUDRAFT_157953</name>
</gene>
<dbReference type="PROSITE" id="PS50198">
    <property type="entry name" value="PPIC_PPIASE_2"/>
    <property type="match status" value="1"/>
</dbReference>
<dbReference type="Gene3D" id="2.60.200.20">
    <property type="match status" value="1"/>
</dbReference>
<evidence type="ECO:0000256" key="3">
    <source>
        <dbReference type="ARBA" id="ARBA00023235"/>
    </source>
</evidence>
<dbReference type="InterPro" id="IPR051370">
    <property type="entry name" value="PPIase_Pin1"/>
</dbReference>
<dbReference type="KEGG" id="dpp:DICPUDRAFT_157953"/>
<dbReference type="GO" id="GO:0005634">
    <property type="term" value="C:nucleus"/>
    <property type="evidence" value="ECO:0000318"/>
    <property type="project" value="GO_Central"/>
</dbReference>
<dbReference type="OMA" id="QRFPYYL"/>
<dbReference type="InterPro" id="IPR008984">
    <property type="entry name" value="SMAD_FHA_dom_sf"/>
</dbReference>
<name>F1A0F9_DICPU</name>
<evidence type="ECO:0000256" key="4">
    <source>
        <dbReference type="PROSITE-ProRule" id="PRU00278"/>
    </source>
</evidence>
<dbReference type="OrthoDB" id="2530521at2759"/>
<dbReference type="GO" id="GO:0003755">
    <property type="term" value="F:peptidyl-prolyl cis-trans isomerase activity"/>
    <property type="evidence" value="ECO:0000318"/>
    <property type="project" value="GO_Central"/>
</dbReference>
<accession>F1A0F9</accession>
<dbReference type="GO" id="GO:0005829">
    <property type="term" value="C:cytosol"/>
    <property type="evidence" value="ECO:0000318"/>
    <property type="project" value="GO_Central"/>
</dbReference>
<dbReference type="Pfam" id="PF00498">
    <property type="entry name" value="FHA"/>
    <property type="match status" value="1"/>
</dbReference>
<keyword evidence="2 4" id="KW-0697">Rotamase</keyword>
<dbReference type="FunFam" id="3.10.50.40:FF:000010">
    <property type="entry name" value="Peptidyl-prolyl cis-trans isomerase Pin1"/>
    <property type="match status" value="1"/>
</dbReference>
<dbReference type="Proteomes" id="UP000001064">
    <property type="component" value="Unassembled WGS sequence"/>
</dbReference>
<dbReference type="VEuPathDB" id="AmoebaDB:DICPUDRAFT_157953"/>
<reference evidence="9" key="1">
    <citation type="journal article" date="2011" name="Genome Biol.">
        <title>Comparative genomics of the social amoebae Dictyostelium discoideum and Dictyostelium purpureum.</title>
        <authorList>
            <consortium name="US DOE Joint Genome Institute (JGI-PGF)"/>
            <person name="Sucgang R."/>
            <person name="Kuo A."/>
            <person name="Tian X."/>
            <person name="Salerno W."/>
            <person name="Parikh A."/>
            <person name="Feasley C.L."/>
            <person name="Dalin E."/>
            <person name="Tu H."/>
            <person name="Huang E."/>
            <person name="Barry K."/>
            <person name="Lindquist E."/>
            <person name="Shapiro H."/>
            <person name="Bruce D."/>
            <person name="Schmutz J."/>
            <person name="Salamov A."/>
            <person name="Fey P."/>
            <person name="Gaudet P."/>
            <person name="Anjard C."/>
            <person name="Babu M.M."/>
            <person name="Basu S."/>
            <person name="Bushmanova Y."/>
            <person name="van der Wel H."/>
            <person name="Katoh-Kurasawa M."/>
            <person name="Dinh C."/>
            <person name="Coutinho P.M."/>
            <person name="Saito T."/>
            <person name="Elias M."/>
            <person name="Schaap P."/>
            <person name="Kay R.R."/>
            <person name="Henrissat B."/>
            <person name="Eichinger L."/>
            <person name="Rivero F."/>
            <person name="Putnam N.H."/>
            <person name="West C.M."/>
            <person name="Loomis W.F."/>
            <person name="Chisholm R.L."/>
            <person name="Shaulsky G."/>
            <person name="Strassmann J.E."/>
            <person name="Queller D.C."/>
            <person name="Kuspa A."/>
            <person name="Grigoriev I.V."/>
        </authorList>
    </citation>
    <scope>NUCLEOTIDE SEQUENCE [LARGE SCALE GENOMIC DNA]</scope>
    <source>
        <strain evidence="9">QSDP1</strain>
    </source>
</reference>
<dbReference type="eggNOG" id="KOG3259">
    <property type="taxonomic scope" value="Eukaryota"/>
</dbReference>
<dbReference type="GO" id="GO:1901261">
    <property type="term" value="P:regulation of sorocarp spore cell differentiation"/>
    <property type="evidence" value="ECO:0007669"/>
    <property type="project" value="EnsemblProtists"/>
</dbReference>
<keyword evidence="9" id="KW-1185">Reference proteome</keyword>
<evidence type="ECO:0000313" key="8">
    <source>
        <dbReference type="EMBL" id="EGC30332.1"/>
    </source>
</evidence>
<dbReference type="GO" id="GO:0031285">
    <property type="term" value="P:regulation of sorocarp stalk cell differentiation"/>
    <property type="evidence" value="ECO:0007669"/>
    <property type="project" value="EnsemblProtists"/>
</dbReference>
<dbReference type="InterPro" id="IPR000297">
    <property type="entry name" value="PPIase_PpiC"/>
</dbReference>
<dbReference type="PANTHER" id="PTHR10657:SF4">
    <property type="entry name" value="PEPTIDYL-PROLYL CIS-TRANS ISOMERASE-RELATED"/>
    <property type="match status" value="1"/>
</dbReference>
<organism evidence="8 9">
    <name type="scientific">Dictyostelium purpureum</name>
    <name type="common">Slime mold</name>
    <dbReference type="NCBI Taxonomy" id="5786"/>
    <lineage>
        <taxon>Eukaryota</taxon>
        <taxon>Amoebozoa</taxon>
        <taxon>Evosea</taxon>
        <taxon>Eumycetozoa</taxon>
        <taxon>Dictyostelia</taxon>
        <taxon>Dictyosteliales</taxon>
        <taxon>Dictyosteliaceae</taxon>
        <taxon>Dictyostelium</taxon>
    </lineage>
</organism>
<dbReference type="AlphaFoldDB" id="F1A0F9"/>
<dbReference type="STRING" id="5786.F1A0F9"/>
<dbReference type="PANTHER" id="PTHR10657">
    <property type="entry name" value="PEPTIDYL-PROLYL CIS-TRANS ISOMERASE"/>
    <property type="match status" value="1"/>
</dbReference>
<proteinExistence type="predicted"/>
<dbReference type="Pfam" id="PF00639">
    <property type="entry name" value="Rotamase"/>
    <property type="match status" value="1"/>
</dbReference>
<evidence type="ECO:0000256" key="1">
    <source>
        <dbReference type="ARBA" id="ARBA00000971"/>
    </source>
</evidence>
<dbReference type="PROSITE" id="PS50006">
    <property type="entry name" value="FHA_DOMAIN"/>
    <property type="match status" value="1"/>
</dbReference>
<evidence type="ECO:0000256" key="2">
    <source>
        <dbReference type="ARBA" id="ARBA00023110"/>
    </source>
</evidence>
<dbReference type="SUPFAM" id="SSF49879">
    <property type="entry name" value="SMAD/FHA domain"/>
    <property type="match status" value="1"/>
</dbReference>
<dbReference type="eggNOG" id="KOG1880">
    <property type="taxonomic scope" value="Eukaryota"/>
</dbReference>
<dbReference type="Gene3D" id="3.10.50.40">
    <property type="match status" value="1"/>
</dbReference>
<sequence>MENNNNNQDEDNTPIPQFKCPDWASTPISNAFLEVYKNGEVINQIDISKEKYTVFGRNSDVSNVVLDHPSVSRRHAALVYHGVNDRFYLIDLNSAEGTMVNNEKIKPTTPTTVKEGFTFSFASSSKQFVLKNTAPVRAPTLQEVRCRHLLVKHRGSRNPSSWRETNITRTKEEAIAQLLEYKKMIDSGKNKFEDLAKKYSDCSSAKRGGDLGHFKRGQMQKPFENCSFSLQVGQISDIVDTDSGVHIIQRLE</sequence>
<dbReference type="SUPFAM" id="SSF54534">
    <property type="entry name" value="FKBP-like"/>
    <property type="match status" value="1"/>
</dbReference>
<dbReference type="InterPro" id="IPR023058">
    <property type="entry name" value="PPIase_PpiC_CS"/>
</dbReference>
<dbReference type="PROSITE" id="PS01096">
    <property type="entry name" value="PPIC_PPIASE_1"/>
    <property type="match status" value="1"/>
</dbReference>
<dbReference type="InParanoid" id="F1A0F9"/>
<dbReference type="FunFam" id="2.60.200.20:FF:000019">
    <property type="entry name" value="Nuclear inhibitor of protein phosphatase"/>
    <property type="match status" value="1"/>
</dbReference>
<dbReference type="InterPro" id="IPR000253">
    <property type="entry name" value="FHA_dom"/>
</dbReference>
<dbReference type="EC" id="5.2.1.8" evidence="5"/>
<dbReference type="SMART" id="SM00240">
    <property type="entry name" value="FHA"/>
    <property type="match status" value="1"/>
</dbReference>
<evidence type="ECO:0000313" key="9">
    <source>
        <dbReference type="Proteomes" id="UP000001064"/>
    </source>
</evidence>
<evidence type="ECO:0000259" key="6">
    <source>
        <dbReference type="PROSITE" id="PS50006"/>
    </source>
</evidence>
<dbReference type="EMBL" id="GL871338">
    <property type="protein sequence ID" value="EGC30332.1"/>
    <property type="molecule type" value="Genomic_DNA"/>
</dbReference>
<dbReference type="RefSeq" id="XP_003293155.1">
    <property type="nucleotide sequence ID" value="XM_003293107.1"/>
</dbReference>
<dbReference type="InterPro" id="IPR046357">
    <property type="entry name" value="PPIase_dom_sf"/>
</dbReference>
<protein>
    <recommendedName>
        <fullName evidence="5">Peptidyl-prolyl cis-trans isomerase</fullName>
        <ecNumber evidence="5">5.2.1.8</ecNumber>
    </recommendedName>
</protein>
<evidence type="ECO:0000259" key="7">
    <source>
        <dbReference type="PROSITE" id="PS50198"/>
    </source>
</evidence>
<comment type="catalytic activity">
    <reaction evidence="1 5">
        <text>[protein]-peptidylproline (omega=180) = [protein]-peptidylproline (omega=0)</text>
        <dbReference type="Rhea" id="RHEA:16237"/>
        <dbReference type="Rhea" id="RHEA-COMP:10747"/>
        <dbReference type="Rhea" id="RHEA-COMP:10748"/>
        <dbReference type="ChEBI" id="CHEBI:83833"/>
        <dbReference type="ChEBI" id="CHEBI:83834"/>
        <dbReference type="EC" id="5.2.1.8"/>
    </reaction>
</comment>
<keyword evidence="3 4" id="KW-0413">Isomerase</keyword>
<evidence type="ECO:0000256" key="5">
    <source>
        <dbReference type="RuleBase" id="RU363014"/>
    </source>
</evidence>
<feature type="domain" description="PpiC" evidence="7">
    <location>
        <begin position="141"/>
        <end position="252"/>
    </location>
</feature>
<dbReference type="GeneID" id="10510777"/>